<accession>F3KZJ3</accession>
<organism evidence="1 2">
    <name type="scientific">Aequoribacter fuscus</name>
    <dbReference type="NCBI Taxonomy" id="2518989"/>
    <lineage>
        <taxon>Bacteria</taxon>
        <taxon>Pseudomonadati</taxon>
        <taxon>Pseudomonadota</taxon>
        <taxon>Gammaproteobacteria</taxon>
        <taxon>Cellvibrionales</taxon>
        <taxon>Halieaceae</taxon>
        <taxon>Aequoribacter</taxon>
    </lineage>
</organism>
<proteinExistence type="predicted"/>
<evidence type="ECO:0000313" key="1">
    <source>
        <dbReference type="EMBL" id="EGG30422.1"/>
    </source>
</evidence>
<dbReference type="Proteomes" id="UP000005615">
    <property type="component" value="Unassembled WGS sequence"/>
</dbReference>
<dbReference type="STRING" id="2518989.IMCC3088_399"/>
<dbReference type="Pfam" id="PF02597">
    <property type="entry name" value="ThiS"/>
    <property type="match status" value="1"/>
</dbReference>
<dbReference type="InterPro" id="IPR012675">
    <property type="entry name" value="Beta-grasp_dom_sf"/>
</dbReference>
<reference evidence="1 2" key="1">
    <citation type="journal article" date="2011" name="J. Bacteriol.">
        <title>Genome sequence of strain IMCC3088, a proteorhodopsin-containing marine bacterium belonging to the OM60/NOR5 clade.</title>
        <authorList>
            <person name="Jang Y."/>
            <person name="Oh H.M."/>
            <person name="Kang I."/>
            <person name="Lee K."/>
            <person name="Yang S.J."/>
            <person name="Cho J.C."/>
        </authorList>
    </citation>
    <scope>NUCLEOTIDE SEQUENCE [LARGE SCALE GENOMIC DNA]</scope>
    <source>
        <strain evidence="1 2">IMCC3088</strain>
    </source>
</reference>
<dbReference type="OrthoDB" id="9801945at2"/>
<dbReference type="SUPFAM" id="SSF54285">
    <property type="entry name" value="MoaD/ThiS"/>
    <property type="match status" value="1"/>
</dbReference>
<comment type="caution">
    <text evidence="1">The sequence shown here is derived from an EMBL/GenBank/DDBJ whole genome shotgun (WGS) entry which is preliminary data.</text>
</comment>
<dbReference type="Gene3D" id="3.10.20.30">
    <property type="match status" value="1"/>
</dbReference>
<protein>
    <submittedName>
        <fullName evidence="1">Uncharacterized protein</fullName>
    </submittedName>
</protein>
<name>F3KZJ3_9GAMM</name>
<evidence type="ECO:0000313" key="2">
    <source>
        <dbReference type="Proteomes" id="UP000005615"/>
    </source>
</evidence>
<dbReference type="InterPro" id="IPR016155">
    <property type="entry name" value="Mopterin_synth/thiamin_S_b"/>
</dbReference>
<gene>
    <name evidence="1" type="ORF">IMCC3088_399</name>
</gene>
<dbReference type="InterPro" id="IPR003749">
    <property type="entry name" value="ThiS/MoaD-like"/>
</dbReference>
<sequence>MLEGDLVLFGCLSDFEVQLGGRWSSRVPETTIETLLAEFVARVPEMSDIVASPYFKVAINNKVQPKTFTLQHGDIVALLPPVTGG</sequence>
<keyword evidence="2" id="KW-1185">Reference proteome</keyword>
<dbReference type="EMBL" id="AEIG01000014">
    <property type="protein sequence ID" value="EGG30422.1"/>
    <property type="molecule type" value="Genomic_DNA"/>
</dbReference>
<dbReference type="AlphaFoldDB" id="F3KZJ3"/>
<dbReference type="RefSeq" id="WP_009574834.1">
    <property type="nucleotide sequence ID" value="NZ_AEIG01000014.1"/>
</dbReference>